<feature type="transmembrane region" description="Helical" evidence="1">
    <location>
        <begin position="72"/>
        <end position="94"/>
    </location>
</feature>
<reference evidence="3" key="4">
    <citation type="journal article" date="2015" name="G3 (Bethesda)">
        <title>Genome sequences of three phytopathogenic species of the Magnaporthaceae family of fungi.</title>
        <authorList>
            <person name="Okagaki L.H."/>
            <person name="Nunes C.C."/>
            <person name="Sailsbery J."/>
            <person name="Clay B."/>
            <person name="Brown D."/>
            <person name="John T."/>
            <person name="Oh Y."/>
            <person name="Young N."/>
            <person name="Fitzgerald M."/>
            <person name="Haas B.J."/>
            <person name="Zeng Q."/>
            <person name="Young S."/>
            <person name="Adiconis X."/>
            <person name="Fan L."/>
            <person name="Levin J.Z."/>
            <person name="Mitchell T.K."/>
            <person name="Okubara P.A."/>
            <person name="Farman M.L."/>
            <person name="Kohn L.M."/>
            <person name="Birren B."/>
            <person name="Ma L.-J."/>
            <person name="Dean R.A."/>
        </authorList>
    </citation>
    <scope>NUCLEOTIDE SEQUENCE</scope>
    <source>
        <strain evidence="3">R3-111a-1</strain>
    </source>
</reference>
<dbReference type="EnsemblFungi" id="EJT77006">
    <property type="protein sequence ID" value="EJT77006"/>
    <property type="gene ID" value="GGTG_06920"/>
</dbReference>
<evidence type="ECO:0000313" key="4">
    <source>
        <dbReference type="Proteomes" id="UP000006039"/>
    </source>
</evidence>
<reference evidence="3" key="5">
    <citation type="submission" date="2018-04" db="UniProtKB">
        <authorList>
            <consortium name="EnsemblFungi"/>
        </authorList>
    </citation>
    <scope>IDENTIFICATION</scope>
    <source>
        <strain evidence="3">R3-111a-1</strain>
    </source>
</reference>
<dbReference type="OrthoDB" id="5428055at2759"/>
<dbReference type="VEuPathDB" id="FungiDB:GGTG_06920"/>
<evidence type="ECO:0000313" key="2">
    <source>
        <dbReference type="EMBL" id="EJT77006.1"/>
    </source>
</evidence>
<name>J3P073_GAET3</name>
<sequence>MTELQIQESQATFTQGESIRRLTIVNMIYLPATFIAVSIRIHSPPVEFIEANLGEQTVFGMQVAENSDSSPWHIWSFVIVSLAFTILTLGPAAYRFEKRRSGRAAGNETEASWLSKACRAIFPYRAVRVGVVKSLQQPPSEV</sequence>
<keyword evidence="1" id="KW-0812">Transmembrane</keyword>
<proteinExistence type="predicted"/>
<dbReference type="GeneID" id="20347378"/>
<gene>
    <name evidence="3" type="primary">20347378</name>
    <name evidence="2" type="ORF">GGTG_06920</name>
</gene>
<dbReference type="Proteomes" id="UP000006039">
    <property type="component" value="Unassembled WGS sequence"/>
</dbReference>
<dbReference type="RefSeq" id="XP_009223006.1">
    <property type="nucleotide sequence ID" value="XM_009224742.1"/>
</dbReference>
<keyword evidence="1" id="KW-0472">Membrane</keyword>
<accession>J3P073</accession>
<protein>
    <submittedName>
        <fullName evidence="2 3">Uncharacterized protein</fullName>
    </submittedName>
</protein>
<dbReference type="HOGENOM" id="CLU_1815924_0_0_1"/>
<evidence type="ECO:0000313" key="3">
    <source>
        <dbReference type="EnsemblFungi" id="EJT77006"/>
    </source>
</evidence>
<keyword evidence="4" id="KW-1185">Reference proteome</keyword>
<reference evidence="2" key="3">
    <citation type="submission" date="2010-09" db="EMBL/GenBank/DDBJ databases">
        <title>Annotation of Gaeumannomyces graminis var. tritici R3-111a-1.</title>
        <authorList>
            <consortium name="The Broad Institute Genome Sequencing Platform"/>
            <person name="Ma L.-J."/>
            <person name="Dead R."/>
            <person name="Young S.K."/>
            <person name="Zeng Q."/>
            <person name="Gargeya S."/>
            <person name="Fitzgerald M."/>
            <person name="Haas B."/>
            <person name="Abouelleil A."/>
            <person name="Alvarado L."/>
            <person name="Arachchi H.M."/>
            <person name="Berlin A."/>
            <person name="Brown A."/>
            <person name="Chapman S.B."/>
            <person name="Chen Z."/>
            <person name="Dunbar C."/>
            <person name="Freedman E."/>
            <person name="Gearin G."/>
            <person name="Gellesch M."/>
            <person name="Goldberg J."/>
            <person name="Griggs A."/>
            <person name="Gujja S."/>
            <person name="Heiman D."/>
            <person name="Howarth C."/>
            <person name="Larson L."/>
            <person name="Lui A."/>
            <person name="MacDonald P.J.P."/>
            <person name="Mehta T."/>
            <person name="Montmayeur A."/>
            <person name="Murphy C."/>
            <person name="Neiman D."/>
            <person name="Pearson M."/>
            <person name="Priest M."/>
            <person name="Roberts A."/>
            <person name="Saif S."/>
            <person name="Shea T."/>
            <person name="Shenoy N."/>
            <person name="Sisk P."/>
            <person name="Stolte C."/>
            <person name="Sykes S."/>
            <person name="Yandava C."/>
            <person name="Wortman J."/>
            <person name="Nusbaum C."/>
            <person name="Birren B."/>
        </authorList>
    </citation>
    <scope>NUCLEOTIDE SEQUENCE</scope>
    <source>
        <strain evidence="2">R3-111a-1</strain>
    </source>
</reference>
<reference evidence="2" key="2">
    <citation type="submission" date="2010-07" db="EMBL/GenBank/DDBJ databases">
        <authorList>
            <consortium name="The Broad Institute Genome Sequencing Platform"/>
            <consortium name="Broad Institute Genome Sequencing Center for Infectious Disease"/>
            <person name="Ma L.-J."/>
            <person name="Dead R."/>
            <person name="Young S."/>
            <person name="Zeng Q."/>
            <person name="Koehrsen M."/>
            <person name="Alvarado L."/>
            <person name="Berlin A."/>
            <person name="Chapman S.B."/>
            <person name="Chen Z."/>
            <person name="Freedman E."/>
            <person name="Gellesch M."/>
            <person name="Goldberg J."/>
            <person name="Griggs A."/>
            <person name="Gujja S."/>
            <person name="Heilman E.R."/>
            <person name="Heiman D."/>
            <person name="Hepburn T."/>
            <person name="Howarth C."/>
            <person name="Jen D."/>
            <person name="Larson L."/>
            <person name="Mehta T."/>
            <person name="Neiman D."/>
            <person name="Pearson M."/>
            <person name="Roberts A."/>
            <person name="Saif S."/>
            <person name="Shea T."/>
            <person name="Shenoy N."/>
            <person name="Sisk P."/>
            <person name="Stolte C."/>
            <person name="Sykes S."/>
            <person name="Walk T."/>
            <person name="White J."/>
            <person name="Yandava C."/>
            <person name="Haas B."/>
            <person name="Nusbaum C."/>
            <person name="Birren B."/>
        </authorList>
    </citation>
    <scope>NUCLEOTIDE SEQUENCE</scope>
    <source>
        <strain evidence="2">R3-111a-1</strain>
    </source>
</reference>
<feature type="transmembrane region" description="Helical" evidence="1">
    <location>
        <begin position="21"/>
        <end position="41"/>
    </location>
</feature>
<dbReference type="AlphaFoldDB" id="J3P073"/>
<reference evidence="4" key="1">
    <citation type="submission" date="2010-07" db="EMBL/GenBank/DDBJ databases">
        <title>The genome sequence of Gaeumannomyces graminis var. tritici strain R3-111a-1.</title>
        <authorList>
            <consortium name="The Broad Institute Genome Sequencing Platform"/>
            <person name="Ma L.-J."/>
            <person name="Dead R."/>
            <person name="Young S."/>
            <person name="Zeng Q."/>
            <person name="Koehrsen M."/>
            <person name="Alvarado L."/>
            <person name="Berlin A."/>
            <person name="Chapman S.B."/>
            <person name="Chen Z."/>
            <person name="Freedman E."/>
            <person name="Gellesch M."/>
            <person name="Goldberg J."/>
            <person name="Griggs A."/>
            <person name="Gujja S."/>
            <person name="Heilman E.R."/>
            <person name="Heiman D."/>
            <person name="Hepburn T."/>
            <person name="Howarth C."/>
            <person name="Jen D."/>
            <person name="Larson L."/>
            <person name="Mehta T."/>
            <person name="Neiman D."/>
            <person name="Pearson M."/>
            <person name="Roberts A."/>
            <person name="Saif S."/>
            <person name="Shea T."/>
            <person name="Shenoy N."/>
            <person name="Sisk P."/>
            <person name="Stolte C."/>
            <person name="Sykes S."/>
            <person name="Walk T."/>
            <person name="White J."/>
            <person name="Yandava C."/>
            <person name="Haas B."/>
            <person name="Nusbaum C."/>
            <person name="Birren B."/>
        </authorList>
    </citation>
    <scope>NUCLEOTIDE SEQUENCE [LARGE SCALE GENOMIC DNA]</scope>
    <source>
        <strain evidence="4">R3-111a-1</strain>
    </source>
</reference>
<dbReference type="EMBL" id="GL385397">
    <property type="protein sequence ID" value="EJT77006.1"/>
    <property type="molecule type" value="Genomic_DNA"/>
</dbReference>
<organism evidence="2">
    <name type="scientific">Gaeumannomyces tritici (strain R3-111a-1)</name>
    <name type="common">Wheat and barley take-all root rot fungus</name>
    <name type="synonym">Gaeumannomyces graminis var. tritici</name>
    <dbReference type="NCBI Taxonomy" id="644352"/>
    <lineage>
        <taxon>Eukaryota</taxon>
        <taxon>Fungi</taxon>
        <taxon>Dikarya</taxon>
        <taxon>Ascomycota</taxon>
        <taxon>Pezizomycotina</taxon>
        <taxon>Sordariomycetes</taxon>
        <taxon>Sordariomycetidae</taxon>
        <taxon>Magnaporthales</taxon>
        <taxon>Magnaporthaceae</taxon>
        <taxon>Gaeumannomyces</taxon>
    </lineage>
</organism>
<evidence type="ECO:0000256" key="1">
    <source>
        <dbReference type="SAM" id="Phobius"/>
    </source>
</evidence>
<keyword evidence="1" id="KW-1133">Transmembrane helix</keyword>